<dbReference type="InterPro" id="IPR014729">
    <property type="entry name" value="Rossmann-like_a/b/a_fold"/>
</dbReference>
<dbReference type="GO" id="GO:0016208">
    <property type="term" value="F:AMP binding"/>
    <property type="evidence" value="ECO:0007669"/>
    <property type="project" value="TreeGrafter"/>
</dbReference>
<evidence type="ECO:0000313" key="1">
    <source>
        <dbReference type="EMBL" id="KAJ6792846.1"/>
    </source>
</evidence>
<comment type="caution">
    <text evidence="1">The sequence shown here is derived from an EMBL/GenBank/DDBJ whole genome shotgun (WGS) entry which is preliminary data.</text>
</comment>
<dbReference type="Proteomes" id="UP001140949">
    <property type="component" value="Unassembled WGS sequence"/>
</dbReference>
<reference evidence="1" key="1">
    <citation type="journal article" date="2023" name="GigaByte">
        <title>Genome assembly of the bearded iris, Iris pallida Lam.</title>
        <authorList>
            <person name="Bruccoleri R.E."/>
            <person name="Oakeley E.J."/>
            <person name="Faust A.M.E."/>
            <person name="Altorfer M."/>
            <person name="Dessus-Babus S."/>
            <person name="Burckhardt D."/>
            <person name="Oertli M."/>
            <person name="Naumann U."/>
            <person name="Petersen F."/>
            <person name="Wong J."/>
        </authorList>
    </citation>
    <scope>NUCLEOTIDE SEQUENCE</scope>
    <source>
        <strain evidence="1">GSM-AAB239-AS_SAM_17_03QT</strain>
    </source>
</reference>
<dbReference type="Gene3D" id="3.40.50.620">
    <property type="entry name" value="HUPs"/>
    <property type="match status" value="1"/>
</dbReference>
<reference evidence="1" key="2">
    <citation type="submission" date="2023-04" db="EMBL/GenBank/DDBJ databases">
        <authorList>
            <person name="Bruccoleri R.E."/>
            <person name="Oakeley E.J."/>
            <person name="Faust A.-M."/>
            <person name="Dessus-Babus S."/>
            <person name="Altorfer M."/>
            <person name="Burckhardt D."/>
            <person name="Oertli M."/>
            <person name="Naumann U."/>
            <person name="Petersen F."/>
            <person name="Wong J."/>
        </authorList>
    </citation>
    <scope>NUCLEOTIDE SEQUENCE</scope>
    <source>
        <strain evidence="1">GSM-AAB239-AS_SAM_17_03QT</strain>
        <tissue evidence="1">Leaf</tissue>
    </source>
</reference>
<gene>
    <name evidence="1" type="ORF">M6B38_237665</name>
</gene>
<organism evidence="1 2">
    <name type="scientific">Iris pallida</name>
    <name type="common">Sweet iris</name>
    <dbReference type="NCBI Taxonomy" id="29817"/>
    <lineage>
        <taxon>Eukaryota</taxon>
        <taxon>Viridiplantae</taxon>
        <taxon>Streptophyta</taxon>
        <taxon>Embryophyta</taxon>
        <taxon>Tracheophyta</taxon>
        <taxon>Spermatophyta</taxon>
        <taxon>Magnoliopsida</taxon>
        <taxon>Liliopsida</taxon>
        <taxon>Asparagales</taxon>
        <taxon>Iridaceae</taxon>
        <taxon>Iridoideae</taxon>
        <taxon>Irideae</taxon>
        <taxon>Iris</taxon>
    </lineage>
</organism>
<accession>A0AAX6DM68</accession>
<name>A0AAX6DM68_IRIPA</name>
<dbReference type="AlphaFoldDB" id="A0AAX6DM68"/>
<evidence type="ECO:0000313" key="2">
    <source>
        <dbReference type="Proteomes" id="UP001140949"/>
    </source>
</evidence>
<dbReference type="SUPFAM" id="SSF52402">
    <property type="entry name" value="Adenine nucleotide alpha hydrolases-like"/>
    <property type="match status" value="1"/>
</dbReference>
<protein>
    <submittedName>
        <fullName evidence="1">Universal stress protein A-like protein isoform X1</fullName>
    </submittedName>
</protein>
<dbReference type="InterPro" id="IPR044187">
    <property type="entry name" value="At3g01520-like_plant"/>
</dbReference>
<dbReference type="EMBL" id="JANAVB010043418">
    <property type="protein sequence ID" value="KAJ6792846.1"/>
    <property type="molecule type" value="Genomic_DNA"/>
</dbReference>
<dbReference type="PANTHER" id="PTHR47710">
    <property type="entry name" value="ADENINE NUCLEOTIDE ALPHA HYDROLASES-LIKE SUPERFAMILY PROTEIN"/>
    <property type="match status" value="1"/>
</dbReference>
<proteinExistence type="predicted"/>
<sequence length="120" mass="13394">MGSSDTTRILMGVNESSIKGYPHPSISSRKAFEWTVDKIVRNNFAGFTILFVHVQVPDEDGFDDMDSVYASPEDFKSAKHRDKVRGLHLLEYLLVAAMNMGFPVKHGLKGVIPRTLSAVR</sequence>
<dbReference type="PANTHER" id="PTHR47710:SF1">
    <property type="entry name" value="ADENINE NUCLEOTIDE ALPHA HYDROLASES-LIKE SUPERFAMILY PROTEIN"/>
    <property type="match status" value="1"/>
</dbReference>
<keyword evidence="2" id="KW-1185">Reference proteome</keyword>